<gene>
    <name evidence="1" type="ORF">GCM10017576_31330</name>
</gene>
<reference evidence="1" key="2">
    <citation type="submission" date="2023-01" db="EMBL/GenBank/DDBJ databases">
        <authorList>
            <person name="Sun Q."/>
            <person name="Evtushenko L."/>
        </authorList>
    </citation>
    <scope>NUCLEOTIDE SEQUENCE</scope>
    <source>
        <strain evidence="1">VKM Ac-1020</strain>
    </source>
</reference>
<sequence>MASRHGPLTATPDGLAIGDVAARHVRLRADGVAECVGDAPRAVLRWSDIRALRFSPPTTIWPWPGMQETVGSLLLAVLGDVSPLGEVERYPVVLTVTSGDEVTWEVDPHYIAGYRRSHVRSAQRIVEVLTSSAESRALLRHPADALTRLAAVGRRAAW</sequence>
<evidence type="ECO:0000313" key="1">
    <source>
        <dbReference type="EMBL" id="GLJ63002.1"/>
    </source>
</evidence>
<proteinExistence type="predicted"/>
<keyword evidence="2" id="KW-1185">Reference proteome</keyword>
<dbReference type="EMBL" id="BSEJ01000021">
    <property type="protein sequence ID" value="GLJ63002.1"/>
    <property type="molecule type" value="Genomic_DNA"/>
</dbReference>
<dbReference type="RefSeq" id="WP_271174677.1">
    <property type="nucleotide sequence ID" value="NZ_BSEJ01000021.1"/>
</dbReference>
<reference evidence="1" key="1">
    <citation type="journal article" date="2014" name="Int. J. Syst. Evol. Microbiol.">
        <title>Complete genome sequence of Corynebacterium casei LMG S-19264T (=DSM 44701T), isolated from a smear-ripened cheese.</title>
        <authorList>
            <consortium name="US DOE Joint Genome Institute (JGI-PGF)"/>
            <person name="Walter F."/>
            <person name="Albersmeier A."/>
            <person name="Kalinowski J."/>
            <person name="Ruckert C."/>
        </authorList>
    </citation>
    <scope>NUCLEOTIDE SEQUENCE</scope>
    <source>
        <strain evidence="1">VKM Ac-1020</strain>
    </source>
</reference>
<evidence type="ECO:0000313" key="2">
    <source>
        <dbReference type="Proteomes" id="UP001142462"/>
    </source>
</evidence>
<comment type="caution">
    <text evidence="1">The sequence shown here is derived from an EMBL/GenBank/DDBJ whole genome shotgun (WGS) entry which is preliminary data.</text>
</comment>
<dbReference type="Proteomes" id="UP001142462">
    <property type="component" value="Unassembled WGS sequence"/>
</dbReference>
<dbReference type="AlphaFoldDB" id="A0A9W6H5G1"/>
<name>A0A9W6H5G1_9MICO</name>
<organism evidence="1 2">
    <name type="scientific">Microbacterium barkeri</name>
    <dbReference type="NCBI Taxonomy" id="33917"/>
    <lineage>
        <taxon>Bacteria</taxon>
        <taxon>Bacillati</taxon>
        <taxon>Actinomycetota</taxon>
        <taxon>Actinomycetes</taxon>
        <taxon>Micrococcales</taxon>
        <taxon>Microbacteriaceae</taxon>
        <taxon>Microbacterium</taxon>
    </lineage>
</organism>
<protein>
    <submittedName>
        <fullName evidence="1">Uncharacterized protein</fullName>
    </submittedName>
</protein>
<accession>A0A9W6H5G1</accession>